<keyword evidence="5" id="KW-1185">Reference proteome</keyword>
<dbReference type="RefSeq" id="WP_098739464.1">
    <property type="nucleotide sequence ID" value="NZ_PDKW01000043.1"/>
</dbReference>
<evidence type="ECO:0000313" key="5">
    <source>
        <dbReference type="Proteomes" id="UP000225379"/>
    </source>
</evidence>
<dbReference type="SUPFAM" id="SSF53756">
    <property type="entry name" value="UDP-Glycosyltransferase/glycogen phosphorylase"/>
    <property type="match status" value="1"/>
</dbReference>
<dbReference type="PROSITE" id="PS50005">
    <property type="entry name" value="TPR"/>
    <property type="match status" value="1"/>
</dbReference>
<dbReference type="Gene3D" id="1.25.40.10">
    <property type="entry name" value="Tetratricopeptide repeat domain"/>
    <property type="match status" value="3"/>
</dbReference>
<comment type="caution">
    <text evidence="4">The sequence shown here is derived from an EMBL/GenBank/DDBJ whole genome shotgun (WGS) entry which is preliminary data.</text>
</comment>
<keyword evidence="1" id="KW-0677">Repeat</keyword>
<dbReference type="AlphaFoldDB" id="A0A2B8B3W7"/>
<name>A0A2B8B3W7_9PROT</name>
<gene>
    <name evidence="4" type="ORF">CRT60_26205</name>
</gene>
<dbReference type="InterPro" id="IPR019734">
    <property type="entry name" value="TPR_rpt"/>
</dbReference>
<proteinExistence type="predicted"/>
<evidence type="ECO:0000256" key="3">
    <source>
        <dbReference type="PROSITE-ProRule" id="PRU00339"/>
    </source>
</evidence>
<dbReference type="Proteomes" id="UP000225379">
    <property type="component" value="Unassembled WGS sequence"/>
</dbReference>
<organism evidence="4 5">
    <name type="scientific">Azospirillum palustre</name>
    <dbReference type="NCBI Taxonomy" id="2044885"/>
    <lineage>
        <taxon>Bacteria</taxon>
        <taxon>Pseudomonadati</taxon>
        <taxon>Pseudomonadota</taxon>
        <taxon>Alphaproteobacteria</taxon>
        <taxon>Rhodospirillales</taxon>
        <taxon>Azospirillaceae</taxon>
        <taxon>Azospirillum</taxon>
    </lineage>
</organism>
<dbReference type="PANTHER" id="PTHR44858:SF1">
    <property type="entry name" value="UDP-N-ACETYLGLUCOSAMINE--PEPTIDE N-ACETYLGLUCOSAMINYLTRANSFERASE SPINDLY-RELATED"/>
    <property type="match status" value="1"/>
</dbReference>
<dbReference type="OrthoDB" id="6193797at2"/>
<dbReference type="InterPro" id="IPR011990">
    <property type="entry name" value="TPR-like_helical_dom_sf"/>
</dbReference>
<evidence type="ECO:0000313" key="4">
    <source>
        <dbReference type="EMBL" id="PGH53386.1"/>
    </source>
</evidence>
<evidence type="ECO:0000256" key="2">
    <source>
        <dbReference type="ARBA" id="ARBA00022803"/>
    </source>
</evidence>
<protein>
    <submittedName>
        <fullName evidence="4">Uncharacterized protein</fullName>
    </submittedName>
</protein>
<sequence>MATIQEALLIAFDLHQERRLDEADAIYRQILDAVPDHVMTLHLRGILLGQSGRLEEGCALIRQAIAGDGTQPDFHTNLAGLLEALGRSGEAFDPMVRAATLDPTRIVQLNDFAMRSLKAGRPGEAAQALRAAVGLQPLSIELRCNLAVALATNRQGAAAAAERRIALLLAPDAAEMLRLLGEYLLPLGRQAPDGAAARTLRRALILDPLHHGIWNGLGRLHKEAGRLTQARRAYESGLAVDPAAAELWNNRSNVLKGLDELDAALTGQRRAAALRPDEVGIRSNLGDALLLAGHPEEALANTQAVLALAPELGESRLLRALALLTLGCFEEGWAAWEDRWTVPPWLFAAGRFPQPAWTGQPLGGNRLLIWGEQGIGDEIQFASLLPLLVRAGVGCVLECEPRLVPLFARSLPEVEVVARGWPPDPSLTRTEAADPVRAPIAAQIPAGSLPRLLGDAGGAPRSAAPYLLADPARASGFRAAIPAGTLAVGIAWHTTNPKHGCSRNIPLRVLAHALHRPGVRLVVLQYGDWTQEIAALTAEGIDIGGLPGLDPWGDLDGLAAAVAALDLVVCIDNVTVHLAGALGRPTCALLPHAAEWRWLRDRTDTPWYPSVTLCRQQAPKDWSVPLRLARQRLDELAGG</sequence>
<evidence type="ECO:0000256" key="1">
    <source>
        <dbReference type="ARBA" id="ARBA00022737"/>
    </source>
</evidence>
<feature type="repeat" description="TPR" evidence="3">
    <location>
        <begin position="211"/>
        <end position="244"/>
    </location>
</feature>
<dbReference type="SUPFAM" id="SSF48452">
    <property type="entry name" value="TPR-like"/>
    <property type="match status" value="2"/>
</dbReference>
<accession>A0A2B8B3W7</accession>
<dbReference type="PANTHER" id="PTHR44858">
    <property type="entry name" value="TETRATRICOPEPTIDE REPEAT PROTEIN 6"/>
    <property type="match status" value="1"/>
</dbReference>
<dbReference type="EMBL" id="PDKW01000043">
    <property type="protein sequence ID" value="PGH53386.1"/>
    <property type="molecule type" value="Genomic_DNA"/>
</dbReference>
<reference evidence="5" key="1">
    <citation type="submission" date="2017-10" db="EMBL/GenBank/DDBJ databases">
        <authorList>
            <person name="Kravchenko I.K."/>
            <person name="Grouzdev D.S."/>
        </authorList>
    </citation>
    <scope>NUCLEOTIDE SEQUENCE [LARGE SCALE GENOMIC DNA]</scope>
    <source>
        <strain evidence="5">B2</strain>
    </source>
</reference>
<dbReference type="InterPro" id="IPR050498">
    <property type="entry name" value="Ycf3"/>
</dbReference>
<dbReference type="SMART" id="SM00028">
    <property type="entry name" value="TPR"/>
    <property type="match status" value="5"/>
</dbReference>
<dbReference type="Gene3D" id="3.40.50.2000">
    <property type="entry name" value="Glycogen Phosphorylase B"/>
    <property type="match status" value="1"/>
</dbReference>
<dbReference type="Pfam" id="PF13432">
    <property type="entry name" value="TPR_16"/>
    <property type="match status" value="1"/>
</dbReference>
<keyword evidence="2 3" id="KW-0802">TPR repeat</keyword>